<sequence length="275" mass="30769">MSRPVAIPQIGTRLKIQLKLSITRLRHIQQKDTALAKQQRRDIAQLLSSEKTESAKIRVENVIRQEINVELLEILELYCELLLARIGLIDQRRDCDPGLEEAVKSIIYAAGRTEVKELQQARDILIARYGKEFARDALENSSSVVSPRVYKKLVIEPPSEELVKLYLEEIARTYKIPWSGLSEEERKKFLPSEDDAADDDNDSPSGGVPETAEQLQLPSVGTAPIRVAPISASPENPKPAVTYQGKNVNKALAAPKKDAVPDLDELSRRFAALKR</sequence>
<evidence type="ECO:0000256" key="1">
    <source>
        <dbReference type="ARBA" id="ARBA00005536"/>
    </source>
</evidence>
<keyword evidence="4" id="KW-1185">Reference proteome</keyword>
<dbReference type="Proteomes" id="UP001498771">
    <property type="component" value="Unassembled WGS sequence"/>
</dbReference>
<feature type="region of interest" description="Disordered" evidence="2">
    <location>
        <begin position="191"/>
        <end position="242"/>
    </location>
</feature>
<dbReference type="RefSeq" id="XP_064769642.1">
    <property type="nucleotide sequence ID" value="XM_064909390.1"/>
</dbReference>
<dbReference type="InterPro" id="IPR005061">
    <property type="entry name" value="Ist1"/>
</dbReference>
<name>A0ABR1F9T3_9ASCO</name>
<dbReference type="InterPro" id="IPR042277">
    <property type="entry name" value="IST1-like"/>
</dbReference>
<organism evidence="3 4">
    <name type="scientific">Myxozyma melibiosi</name>
    <dbReference type="NCBI Taxonomy" id="54550"/>
    <lineage>
        <taxon>Eukaryota</taxon>
        <taxon>Fungi</taxon>
        <taxon>Dikarya</taxon>
        <taxon>Ascomycota</taxon>
        <taxon>Saccharomycotina</taxon>
        <taxon>Lipomycetes</taxon>
        <taxon>Lipomycetales</taxon>
        <taxon>Lipomycetaceae</taxon>
        <taxon>Myxozyma</taxon>
    </lineage>
</organism>
<dbReference type="GeneID" id="90034902"/>
<proteinExistence type="inferred from homology"/>
<protein>
    <submittedName>
        <fullName evidence="3">Regulator of Vps4 activity in the MVB pathway-domain-containing protein</fullName>
    </submittedName>
</protein>
<dbReference type="PANTHER" id="PTHR12161">
    <property type="entry name" value="IST1 FAMILY MEMBER"/>
    <property type="match status" value="1"/>
</dbReference>
<comment type="caution">
    <text evidence="3">The sequence shown here is derived from an EMBL/GenBank/DDBJ whole genome shotgun (WGS) entry which is preliminary data.</text>
</comment>
<dbReference type="Pfam" id="PF03398">
    <property type="entry name" value="Ist1"/>
    <property type="match status" value="1"/>
</dbReference>
<dbReference type="EMBL" id="JBBJBU010000002">
    <property type="protein sequence ID" value="KAK7206609.1"/>
    <property type="molecule type" value="Genomic_DNA"/>
</dbReference>
<comment type="similarity">
    <text evidence="1">Belongs to the IST1 family.</text>
</comment>
<reference evidence="3 4" key="1">
    <citation type="submission" date="2024-03" db="EMBL/GenBank/DDBJ databases">
        <title>Genome-scale model development and genomic sequencing of the oleaginous clade Lipomyces.</title>
        <authorList>
            <consortium name="Lawrence Berkeley National Laboratory"/>
            <person name="Czajka J.J."/>
            <person name="Han Y."/>
            <person name="Kim J."/>
            <person name="Mondo S.J."/>
            <person name="Hofstad B.A."/>
            <person name="Robles A."/>
            <person name="Haridas S."/>
            <person name="Riley R."/>
            <person name="LaButti K."/>
            <person name="Pangilinan J."/>
            <person name="Andreopoulos W."/>
            <person name="Lipzen A."/>
            <person name="Yan J."/>
            <person name="Wang M."/>
            <person name="Ng V."/>
            <person name="Grigoriev I.V."/>
            <person name="Spatafora J.W."/>
            <person name="Magnuson J.K."/>
            <person name="Baker S.E."/>
            <person name="Pomraning K.R."/>
        </authorList>
    </citation>
    <scope>NUCLEOTIDE SEQUENCE [LARGE SCALE GENOMIC DNA]</scope>
    <source>
        <strain evidence="3 4">Phaff 52-87</strain>
    </source>
</reference>
<dbReference type="PANTHER" id="PTHR12161:SF5">
    <property type="entry name" value="IST1 HOMOLOG"/>
    <property type="match status" value="1"/>
</dbReference>
<dbReference type="Gene3D" id="1.20.1260.60">
    <property type="entry name" value="Vacuolar protein sorting-associated protein Ist1"/>
    <property type="match status" value="1"/>
</dbReference>
<accession>A0ABR1F9T3</accession>
<gene>
    <name evidence="3" type="ORF">BZA70DRAFT_108486</name>
</gene>
<evidence type="ECO:0000313" key="3">
    <source>
        <dbReference type="EMBL" id="KAK7206609.1"/>
    </source>
</evidence>
<evidence type="ECO:0000256" key="2">
    <source>
        <dbReference type="SAM" id="MobiDB-lite"/>
    </source>
</evidence>
<feature type="compositionally biased region" description="Acidic residues" evidence="2">
    <location>
        <begin position="192"/>
        <end position="202"/>
    </location>
</feature>
<evidence type="ECO:0000313" key="4">
    <source>
        <dbReference type="Proteomes" id="UP001498771"/>
    </source>
</evidence>